<evidence type="ECO:0000313" key="3">
    <source>
        <dbReference type="EMBL" id="MBC2776949.1"/>
    </source>
</evidence>
<keyword evidence="2" id="KW-0812">Transmembrane</keyword>
<dbReference type="Proteomes" id="UP000564378">
    <property type="component" value="Unassembled WGS sequence"/>
</dbReference>
<proteinExistence type="predicted"/>
<accession>A0A842HXC7</accession>
<dbReference type="RefSeq" id="WP_185800197.1">
    <property type="nucleotide sequence ID" value="NZ_JACJVJ010000001.1"/>
</dbReference>
<feature type="compositionally biased region" description="Low complexity" evidence="1">
    <location>
        <begin position="80"/>
        <end position="103"/>
    </location>
</feature>
<evidence type="ECO:0000313" key="4">
    <source>
        <dbReference type="Proteomes" id="UP000564378"/>
    </source>
</evidence>
<protein>
    <submittedName>
        <fullName evidence="3">Uncharacterized protein</fullName>
    </submittedName>
</protein>
<organism evidence="3 4">
    <name type="scientific">Parasphingopyxis marina</name>
    <dbReference type="NCBI Taxonomy" id="2761622"/>
    <lineage>
        <taxon>Bacteria</taxon>
        <taxon>Pseudomonadati</taxon>
        <taxon>Pseudomonadota</taxon>
        <taxon>Alphaproteobacteria</taxon>
        <taxon>Sphingomonadales</taxon>
        <taxon>Sphingomonadaceae</taxon>
        <taxon>Parasphingopyxis</taxon>
    </lineage>
</organism>
<dbReference type="AlphaFoldDB" id="A0A842HXC7"/>
<keyword evidence="2" id="KW-0472">Membrane</keyword>
<evidence type="ECO:0000256" key="1">
    <source>
        <dbReference type="SAM" id="MobiDB-lite"/>
    </source>
</evidence>
<feature type="region of interest" description="Disordered" evidence="1">
    <location>
        <begin position="62"/>
        <end position="112"/>
    </location>
</feature>
<feature type="transmembrane region" description="Helical" evidence="2">
    <location>
        <begin position="26"/>
        <end position="44"/>
    </location>
</feature>
<comment type="caution">
    <text evidence="3">The sequence shown here is derived from an EMBL/GenBank/DDBJ whole genome shotgun (WGS) entry which is preliminary data.</text>
</comment>
<evidence type="ECO:0000256" key="2">
    <source>
        <dbReference type="SAM" id="Phobius"/>
    </source>
</evidence>
<reference evidence="3 4" key="1">
    <citation type="submission" date="2020-08" db="EMBL/GenBank/DDBJ databases">
        <title>Draft genome sequence of Parasphingopyxis sp. GrpM-11.</title>
        <authorList>
            <person name="Oh J."/>
            <person name="Roh D.-H."/>
        </authorList>
    </citation>
    <scope>NUCLEOTIDE SEQUENCE [LARGE SCALE GENOMIC DNA]</scope>
    <source>
        <strain evidence="3 4">GrpM-11</strain>
    </source>
</reference>
<gene>
    <name evidence="3" type="ORF">H6P80_04870</name>
</gene>
<keyword evidence="2" id="KW-1133">Transmembrane helix</keyword>
<dbReference type="EMBL" id="JACJVJ010000001">
    <property type="protein sequence ID" value="MBC2776949.1"/>
    <property type="molecule type" value="Genomic_DNA"/>
</dbReference>
<sequence length="112" mass="11410">MAEIPVDRIVDPVAEARQERMNRIRIGATGLAVIILVVLLAATFSGTASNEPELTPEAIAEHAAEDENPAADELPPPQEPLAELGVAPSTGPVETPTGTPAEPGAGGDSPAN</sequence>
<name>A0A842HXC7_9SPHN</name>
<keyword evidence="4" id="KW-1185">Reference proteome</keyword>